<evidence type="ECO:0000313" key="2">
    <source>
        <dbReference type="EMBL" id="MED6147792.1"/>
    </source>
</evidence>
<name>A0ABU6TGC9_9FABA</name>
<keyword evidence="3" id="KW-1185">Reference proteome</keyword>
<evidence type="ECO:0000313" key="3">
    <source>
        <dbReference type="Proteomes" id="UP001341840"/>
    </source>
</evidence>
<dbReference type="EMBL" id="JASCZI010090919">
    <property type="protein sequence ID" value="MED6147792.1"/>
    <property type="molecule type" value="Genomic_DNA"/>
</dbReference>
<comment type="caution">
    <text evidence="2">The sequence shown here is derived from an EMBL/GenBank/DDBJ whole genome shotgun (WGS) entry which is preliminary data.</text>
</comment>
<feature type="region of interest" description="Disordered" evidence="1">
    <location>
        <begin position="22"/>
        <end position="48"/>
    </location>
</feature>
<proteinExistence type="predicted"/>
<accession>A0ABU6TGC9</accession>
<dbReference type="Proteomes" id="UP001341840">
    <property type="component" value="Unassembled WGS sequence"/>
</dbReference>
<sequence length="172" mass="18877">MLEQAPWTLAVLDGVTHTDPDEAIKNINDSTTSTNSCERSPTNNDTKDTIVAKGKSVMLMVTTTVIVEDGVTKMKSGSSAGVVDGRATWMNREALFRRVILLTARPPPLLAAMFPWDHEEARTCVPWADDVGETVLVSRGGVQKKERQLYYVFSARNVTTRVSLGLVELTPL</sequence>
<gene>
    <name evidence="2" type="ORF">PIB30_047051</name>
</gene>
<organism evidence="2 3">
    <name type="scientific">Stylosanthes scabra</name>
    <dbReference type="NCBI Taxonomy" id="79078"/>
    <lineage>
        <taxon>Eukaryota</taxon>
        <taxon>Viridiplantae</taxon>
        <taxon>Streptophyta</taxon>
        <taxon>Embryophyta</taxon>
        <taxon>Tracheophyta</taxon>
        <taxon>Spermatophyta</taxon>
        <taxon>Magnoliopsida</taxon>
        <taxon>eudicotyledons</taxon>
        <taxon>Gunneridae</taxon>
        <taxon>Pentapetalae</taxon>
        <taxon>rosids</taxon>
        <taxon>fabids</taxon>
        <taxon>Fabales</taxon>
        <taxon>Fabaceae</taxon>
        <taxon>Papilionoideae</taxon>
        <taxon>50 kb inversion clade</taxon>
        <taxon>dalbergioids sensu lato</taxon>
        <taxon>Dalbergieae</taxon>
        <taxon>Pterocarpus clade</taxon>
        <taxon>Stylosanthes</taxon>
    </lineage>
</organism>
<evidence type="ECO:0000256" key="1">
    <source>
        <dbReference type="SAM" id="MobiDB-lite"/>
    </source>
</evidence>
<reference evidence="2 3" key="1">
    <citation type="journal article" date="2023" name="Plants (Basel)">
        <title>Bridging the Gap: Combining Genomics and Transcriptomics Approaches to Understand Stylosanthes scabra, an Orphan Legume from the Brazilian Caatinga.</title>
        <authorList>
            <person name="Ferreira-Neto J.R.C."/>
            <person name="da Silva M.D."/>
            <person name="Binneck E."/>
            <person name="de Melo N.F."/>
            <person name="da Silva R.H."/>
            <person name="de Melo A.L.T.M."/>
            <person name="Pandolfi V."/>
            <person name="Bustamante F.O."/>
            <person name="Brasileiro-Vidal A.C."/>
            <person name="Benko-Iseppon A.M."/>
        </authorList>
    </citation>
    <scope>NUCLEOTIDE SEQUENCE [LARGE SCALE GENOMIC DNA]</scope>
    <source>
        <tissue evidence="2">Leaves</tissue>
    </source>
</reference>
<protein>
    <submittedName>
        <fullName evidence="2">Uncharacterized protein</fullName>
    </submittedName>
</protein>
<feature type="compositionally biased region" description="Polar residues" evidence="1">
    <location>
        <begin position="27"/>
        <end position="44"/>
    </location>
</feature>